<dbReference type="Proteomes" id="UP000647339">
    <property type="component" value="Unassembled WGS sequence"/>
</dbReference>
<comment type="caution">
    <text evidence="1">The sequence shown here is derived from an EMBL/GenBank/DDBJ whole genome shotgun (WGS) entry which is preliminary data.</text>
</comment>
<dbReference type="PROSITE" id="PS51257">
    <property type="entry name" value="PROKAR_LIPOPROTEIN"/>
    <property type="match status" value="1"/>
</dbReference>
<proteinExistence type="predicted"/>
<gene>
    <name evidence="1" type="ORF">GCM10011339_23450</name>
</gene>
<name>A0ABQ1V1Y3_9BACT</name>
<dbReference type="EMBL" id="BMIU01000010">
    <property type="protein sequence ID" value="GGF34489.1"/>
    <property type="molecule type" value="Genomic_DNA"/>
</dbReference>
<accession>A0ABQ1V1Y3</accession>
<reference evidence="2" key="1">
    <citation type="journal article" date="2019" name="Int. J. Syst. Evol. Microbiol.">
        <title>The Global Catalogue of Microorganisms (GCM) 10K type strain sequencing project: providing services to taxonomists for standard genome sequencing and annotation.</title>
        <authorList>
            <consortium name="The Broad Institute Genomics Platform"/>
            <consortium name="The Broad Institute Genome Sequencing Center for Infectious Disease"/>
            <person name="Wu L."/>
            <person name="Ma J."/>
        </authorList>
    </citation>
    <scope>NUCLEOTIDE SEQUENCE [LARGE SCALE GENOMIC DNA]</scope>
    <source>
        <strain evidence="2">CGMCC 1.15407</strain>
    </source>
</reference>
<keyword evidence="2" id="KW-1185">Reference proteome</keyword>
<sequence length="118" mass="13525">MKKILLLCFVAVMGFGCKDYDIAPEQISLSIFGEEFKNGDTMNIMAIIEEKEPNQKWEYEIYIEGNTILTGETEKGTLNRVIETEYVVDLEPGPYQVTFSVQSKKGKQSKVEGFWVRE</sequence>
<evidence type="ECO:0000313" key="1">
    <source>
        <dbReference type="EMBL" id="GGF34489.1"/>
    </source>
</evidence>
<protein>
    <recommendedName>
        <fullName evidence="3">DUF4625 domain-containing protein</fullName>
    </recommendedName>
</protein>
<organism evidence="1 2">
    <name type="scientific">Echinicola rosea</name>
    <dbReference type="NCBI Taxonomy" id="1807691"/>
    <lineage>
        <taxon>Bacteria</taxon>
        <taxon>Pseudomonadati</taxon>
        <taxon>Bacteroidota</taxon>
        <taxon>Cytophagia</taxon>
        <taxon>Cytophagales</taxon>
        <taxon>Cyclobacteriaceae</taxon>
        <taxon>Echinicola</taxon>
    </lineage>
</organism>
<dbReference type="RefSeq" id="WP_137401843.1">
    <property type="nucleotide sequence ID" value="NZ_BMIU01000010.1"/>
</dbReference>
<evidence type="ECO:0000313" key="2">
    <source>
        <dbReference type="Proteomes" id="UP000647339"/>
    </source>
</evidence>
<evidence type="ECO:0008006" key="3">
    <source>
        <dbReference type="Google" id="ProtNLM"/>
    </source>
</evidence>